<reference evidence="1 2" key="1">
    <citation type="submission" date="2017-07" db="EMBL/GenBank/DDBJ databases">
        <title>First draft Genome Sequence of Nocardia cerradoensis isolated from human infection.</title>
        <authorList>
            <person name="Carrasco G."/>
        </authorList>
    </citation>
    <scope>NUCLEOTIDE SEQUENCE [LARGE SCALE GENOMIC DNA]</scope>
    <source>
        <strain evidence="1 2">CNM20130759</strain>
    </source>
</reference>
<dbReference type="EMBL" id="NGAF01000004">
    <property type="protein sequence ID" value="OXR45410.1"/>
    <property type="molecule type" value="Genomic_DNA"/>
</dbReference>
<name>A0A231H9A6_9NOCA</name>
<evidence type="ECO:0000313" key="2">
    <source>
        <dbReference type="Proteomes" id="UP000215506"/>
    </source>
</evidence>
<dbReference type="RefSeq" id="WP_030513483.1">
    <property type="nucleotide sequence ID" value="NZ_JAAXOR010000007.1"/>
</dbReference>
<comment type="caution">
    <text evidence="1">The sequence shown here is derived from an EMBL/GenBank/DDBJ whole genome shotgun (WGS) entry which is preliminary data.</text>
</comment>
<accession>A0A231H9A6</accession>
<keyword evidence="2" id="KW-1185">Reference proteome</keyword>
<gene>
    <name evidence="1" type="ORF">B7C42_02535</name>
</gene>
<protein>
    <submittedName>
        <fullName evidence="1">Uncharacterized protein</fullName>
    </submittedName>
</protein>
<dbReference type="Proteomes" id="UP000215506">
    <property type="component" value="Unassembled WGS sequence"/>
</dbReference>
<evidence type="ECO:0000313" key="1">
    <source>
        <dbReference type="EMBL" id="OXR45410.1"/>
    </source>
</evidence>
<sequence>MASGGHVKVDVVSLQRMATNLKGSAGVLDNKTTELTSHTFGGPQAGRDYTADGVKINHSLGHLTTWLKNWQTAIAKMGETMSTSANTYSTVDDSNVEKFNATGVNLNPTTPAAARV</sequence>
<dbReference type="AlphaFoldDB" id="A0A231H9A6"/>
<proteinExistence type="predicted"/>
<organism evidence="1 2">
    <name type="scientific">Nocardia cerradoensis</name>
    <dbReference type="NCBI Taxonomy" id="85688"/>
    <lineage>
        <taxon>Bacteria</taxon>
        <taxon>Bacillati</taxon>
        <taxon>Actinomycetota</taxon>
        <taxon>Actinomycetes</taxon>
        <taxon>Mycobacteriales</taxon>
        <taxon>Nocardiaceae</taxon>
        <taxon>Nocardia</taxon>
    </lineage>
</organism>